<accession>A0A5P9Q6P5</accession>
<dbReference type="PANTHER" id="PTHR33841">
    <property type="entry name" value="DNA METHYLTRANSFERASE YEEA-RELATED"/>
    <property type="match status" value="1"/>
</dbReference>
<evidence type="ECO:0000313" key="8">
    <source>
        <dbReference type="Proteomes" id="UP000326702"/>
    </source>
</evidence>
<keyword evidence="3" id="KW-0808">Transferase</keyword>
<dbReference type="PRINTS" id="PR00507">
    <property type="entry name" value="N12N6MTFRASE"/>
</dbReference>
<dbReference type="PROSITE" id="PS00092">
    <property type="entry name" value="N6_MTASE"/>
    <property type="match status" value="1"/>
</dbReference>
<dbReference type="Pfam" id="PF07669">
    <property type="entry name" value="Eco57I"/>
    <property type="match status" value="1"/>
</dbReference>
<dbReference type="Proteomes" id="UP000326702">
    <property type="component" value="Chromosome"/>
</dbReference>
<evidence type="ECO:0000256" key="1">
    <source>
        <dbReference type="ARBA" id="ARBA00011900"/>
    </source>
</evidence>
<keyword evidence="4" id="KW-0949">S-adenosyl-L-methionine</keyword>
<comment type="catalytic activity">
    <reaction evidence="5">
        <text>a 2'-deoxyadenosine in DNA + S-adenosyl-L-methionine = an N(6)-methyl-2'-deoxyadenosine in DNA + S-adenosyl-L-homocysteine + H(+)</text>
        <dbReference type="Rhea" id="RHEA:15197"/>
        <dbReference type="Rhea" id="RHEA-COMP:12418"/>
        <dbReference type="Rhea" id="RHEA-COMP:12419"/>
        <dbReference type="ChEBI" id="CHEBI:15378"/>
        <dbReference type="ChEBI" id="CHEBI:57856"/>
        <dbReference type="ChEBI" id="CHEBI:59789"/>
        <dbReference type="ChEBI" id="CHEBI:90615"/>
        <dbReference type="ChEBI" id="CHEBI:90616"/>
        <dbReference type="EC" id="2.1.1.72"/>
    </reaction>
</comment>
<dbReference type="InterPro" id="IPR050953">
    <property type="entry name" value="N4_N6_ade-DNA_methylase"/>
</dbReference>
<protein>
    <recommendedName>
        <fullName evidence="1">site-specific DNA-methyltransferase (adenine-specific)</fullName>
        <ecNumber evidence="1">2.1.1.72</ecNumber>
    </recommendedName>
</protein>
<keyword evidence="8" id="KW-1185">Reference proteome</keyword>
<dbReference type="GO" id="GO:0006304">
    <property type="term" value="P:DNA modification"/>
    <property type="evidence" value="ECO:0007669"/>
    <property type="project" value="InterPro"/>
</dbReference>
<dbReference type="Gene3D" id="3.40.50.150">
    <property type="entry name" value="Vaccinia Virus protein VP39"/>
    <property type="match status" value="1"/>
</dbReference>
<dbReference type="REBASE" id="353099">
    <property type="entry name" value="LxyHY24ORF438P"/>
</dbReference>
<dbReference type="InterPro" id="IPR011639">
    <property type="entry name" value="MethylTrfase_TaqI-like_dom"/>
</dbReference>
<dbReference type="PANTHER" id="PTHR33841:SF1">
    <property type="entry name" value="DNA METHYLTRANSFERASE A"/>
    <property type="match status" value="1"/>
</dbReference>
<dbReference type="GO" id="GO:0032259">
    <property type="term" value="P:methylation"/>
    <property type="evidence" value="ECO:0007669"/>
    <property type="project" value="UniProtKB-KW"/>
</dbReference>
<dbReference type="OrthoDB" id="4280289at2"/>
<evidence type="ECO:0000256" key="2">
    <source>
        <dbReference type="ARBA" id="ARBA00022603"/>
    </source>
</evidence>
<name>A0A5P9Q6P5_9MICO</name>
<evidence type="ECO:0000259" key="6">
    <source>
        <dbReference type="Pfam" id="PF07669"/>
    </source>
</evidence>
<sequence length="1353" mass="147022">MSASDSFLADFRRRHWAADGEVVAGLKPLGYYSPASGRALEVAVAHAESKPTKADARRLWNERHRGRSTGVLLVVIYPGPDGEDRAEVVGLYDDSAVADLELSLIERRLAEALDAAAVHEAQELMTGLFEIAEGGVQGLRNKGLFASHALEVNTPERSDWGEAASSARVVRGTRGEDLLRALGWAITPAGGDLLLRPQGRERDRAVAVLLEGDEVFDRPAFRYGLGVSPVEHGLEVARQQELPWVLAVRGSTVRLYAADPDVGVTRTGAASFTELTVDLLDDDNLAYVWLLLTPRALDVDGTADDILRDSREHATSLGERLRERIYRDVIPDLSETIAAKLGKLDEKGLDDAYHDTLVVLFRLLFVAYAEDRGLLPFGLRTSAGAVYTRVALKTRAIGYAEQLRDGVAPRYDGHATDVWDDLASIWDGIYHGHVGWGVPEYGGALFRQDSGPGRELAGITLGNREIEPALVALLVDTGRDGTLGPVDFQALSVREFGTIYEGLLESSLSLAPTDLTLDKNDAYVPAKPGDEVIVPAGKVYFHNASGARKASGSYFTKEFAVEHLLQTALDPTLAEHLDRVAVLLDDGKEGDAAEALFDFRVADIAMGSGHFLVAAVDHLAAAISGFLDRRPIPEVRAELDRIRSAAFEKLAAVGISGADAPEITHEALLRRQVARRCIYGVDINEIAVDLARLALWIHTFVPGLPMSSLDHGLVHGNSLTGIGTIDEALDALEPERVGGFAGVQSLFGDAIADAMAATGEPLARAARISEVSVAETLAAEKLAANAAAEVAPVARVFDAIVAVRGGVNALRLREIAATGWERLVAAGGRADVREVVGSLKPVHFPVAFPEAFRPGRARPGFDVILGNPPWEEATVEEDKFWGMHDPHLRAASSAESSKRIEVLRRARPDLVAELDDQRAVAERYRRYLLDGPYPGMGTGDPDLYKAFCWRFSSLVRSQGRIGVVLPRSPFATKGSAPWRLSLLPAAATTIYFAVNEKEWIFTDVNPGWPVALMTSQVGAASPLLRVAGPYRDQRSFERGRAAAPTDIPLARLAEVDPLMCVPVVDSDEALSIFAQLITHPPIGVARPDFDVRPATELHATNDGKKRFFTNRASDWPVYNHLNVGHFVFEPGVGAFNYVDWTAVTTELQRRRLSTFMRSDSPMRGISRDVVADASTLPARHARILIRDVVHSSNPRKIWAALAPAETLVTNTAPYLHFASGTQMAQAYLLGILNSAVCDWFGHLRVSLHFNFFIFNTVPVPLFDDGDARCVHLAALSGRLALAARDGYGEWGAFGRPIEVPSERAESIAEIDAIASLLYGLSDAQLEFVFDRPTRSSVAHVRRYREKWSAGDVA</sequence>
<dbReference type="InterPro" id="IPR002052">
    <property type="entry name" value="DNA_methylase_N6_adenine_CS"/>
</dbReference>
<gene>
    <name evidence="7" type="ORF">KDY119_00438</name>
</gene>
<dbReference type="RefSeq" id="WP_051136939.1">
    <property type="nucleotide sequence ID" value="NZ_BAABIH010000013.1"/>
</dbReference>
<evidence type="ECO:0000256" key="3">
    <source>
        <dbReference type="ARBA" id="ARBA00022679"/>
    </source>
</evidence>
<keyword evidence="2" id="KW-0489">Methyltransferase</keyword>
<evidence type="ECO:0000313" key="7">
    <source>
        <dbReference type="EMBL" id="QFU96946.1"/>
    </source>
</evidence>
<organism evidence="7 8">
    <name type="scientific">Luteimicrobium xylanilyticum</name>
    <dbReference type="NCBI Taxonomy" id="1133546"/>
    <lineage>
        <taxon>Bacteria</taxon>
        <taxon>Bacillati</taxon>
        <taxon>Actinomycetota</taxon>
        <taxon>Actinomycetes</taxon>
        <taxon>Micrococcales</taxon>
        <taxon>Luteimicrobium</taxon>
    </lineage>
</organism>
<dbReference type="GO" id="GO:0003676">
    <property type="term" value="F:nucleic acid binding"/>
    <property type="evidence" value="ECO:0007669"/>
    <property type="project" value="InterPro"/>
</dbReference>
<dbReference type="GO" id="GO:0009007">
    <property type="term" value="F:site-specific DNA-methyltransferase (adenine-specific) activity"/>
    <property type="evidence" value="ECO:0007669"/>
    <property type="project" value="UniProtKB-EC"/>
</dbReference>
<evidence type="ECO:0000256" key="5">
    <source>
        <dbReference type="ARBA" id="ARBA00047942"/>
    </source>
</evidence>
<evidence type="ECO:0000256" key="4">
    <source>
        <dbReference type="ARBA" id="ARBA00022691"/>
    </source>
</evidence>
<dbReference type="SUPFAM" id="SSF53335">
    <property type="entry name" value="S-adenosyl-L-methionine-dependent methyltransferases"/>
    <property type="match status" value="1"/>
</dbReference>
<feature type="domain" description="Type II methyltransferase M.TaqI-like" evidence="6">
    <location>
        <begin position="677"/>
        <end position="876"/>
    </location>
</feature>
<dbReference type="EC" id="2.1.1.72" evidence="1"/>
<dbReference type="EMBL" id="CP045529">
    <property type="protein sequence ID" value="QFU96946.1"/>
    <property type="molecule type" value="Genomic_DNA"/>
</dbReference>
<proteinExistence type="predicted"/>
<dbReference type="KEGG" id="lxl:KDY119_00438"/>
<reference evidence="7 8" key="1">
    <citation type="submission" date="2019-10" db="EMBL/GenBank/DDBJ databases">
        <title>Genome sequence of Luteimicrobium xylanilyticum HY-24.</title>
        <authorList>
            <person name="Kim D.Y."/>
            <person name="Park H.-Y."/>
        </authorList>
    </citation>
    <scope>NUCLEOTIDE SEQUENCE [LARGE SCALE GENOMIC DNA]</scope>
    <source>
        <strain evidence="7 8">HY-24</strain>
    </source>
</reference>
<dbReference type="InterPro" id="IPR029063">
    <property type="entry name" value="SAM-dependent_MTases_sf"/>
</dbReference>